<evidence type="ECO:0000259" key="10">
    <source>
        <dbReference type="Pfam" id="PF02518"/>
    </source>
</evidence>
<accession>A0ABU7L4H5</accession>
<dbReference type="Gene3D" id="3.30.565.10">
    <property type="entry name" value="Histidine kinase-like ATPase, C-terminal domain"/>
    <property type="match status" value="1"/>
</dbReference>
<evidence type="ECO:0000256" key="6">
    <source>
        <dbReference type="ARBA" id="ARBA00022777"/>
    </source>
</evidence>
<dbReference type="InterPro" id="IPR003594">
    <property type="entry name" value="HATPase_dom"/>
</dbReference>
<evidence type="ECO:0000256" key="9">
    <source>
        <dbReference type="SAM" id="Phobius"/>
    </source>
</evidence>
<dbReference type="InterPro" id="IPR036890">
    <property type="entry name" value="HATPase_C_sf"/>
</dbReference>
<keyword evidence="9" id="KW-0472">Membrane</keyword>
<dbReference type="PANTHER" id="PTHR24421:SF10">
    <property type="entry name" value="NITRATE_NITRITE SENSOR PROTEIN NARQ"/>
    <property type="match status" value="1"/>
</dbReference>
<keyword evidence="9" id="KW-1133">Transmembrane helix</keyword>
<evidence type="ECO:0000313" key="13">
    <source>
        <dbReference type="Proteomes" id="UP001336020"/>
    </source>
</evidence>
<dbReference type="EC" id="2.7.13.3" evidence="2"/>
<dbReference type="PANTHER" id="PTHR24421">
    <property type="entry name" value="NITRATE/NITRITE SENSOR PROTEIN NARX-RELATED"/>
    <property type="match status" value="1"/>
</dbReference>
<dbReference type="SUPFAM" id="SSF55874">
    <property type="entry name" value="ATPase domain of HSP90 chaperone/DNA topoisomerase II/histidine kinase"/>
    <property type="match status" value="1"/>
</dbReference>
<dbReference type="Pfam" id="PF02518">
    <property type="entry name" value="HATPase_c"/>
    <property type="match status" value="1"/>
</dbReference>
<feature type="domain" description="Histidine kinase/HSP90-like ATPase" evidence="10">
    <location>
        <begin position="172"/>
        <end position="266"/>
    </location>
</feature>
<protein>
    <recommendedName>
        <fullName evidence="2">histidine kinase</fullName>
        <ecNumber evidence="2">2.7.13.3</ecNumber>
    </recommendedName>
</protein>
<evidence type="ECO:0000256" key="5">
    <source>
        <dbReference type="ARBA" id="ARBA00022741"/>
    </source>
</evidence>
<dbReference type="InterPro" id="IPR011712">
    <property type="entry name" value="Sig_transdc_His_kin_sub3_dim/P"/>
</dbReference>
<evidence type="ECO:0000256" key="7">
    <source>
        <dbReference type="ARBA" id="ARBA00022840"/>
    </source>
</evidence>
<proteinExistence type="predicted"/>
<dbReference type="CDD" id="cd16917">
    <property type="entry name" value="HATPase_UhpB-NarQ-NarX-like"/>
    <property type="match status" value="1"/>
</dbReference>
<feature type="domain" description="Signal transduction histidine kinase subgroup 3 dimerisation and phosphoacceptor" evidence="11">
    <location>
        <begin position="60"/>
        <end position="125"/>
    </location>
</feature>
<comment type="caution">
    <text evidence="12">The sequence shown here is derived from an EMBL/GenBank/DDBJ whole genome shotgun (WGS) entry which is preliminary data.</text>
</comment>
<evidence type="ECO:0000256" key="1">
    <source>
        <dbReference type="ARBA" id="ARBA00000085"/>
    </source>
</evidence>
<keyword evidence="7" id="KW-0067">ATP-binding</keyword>
<evidence type="ECO:0000256" key="8">
    <source>
        <dbReference type="ARBA" id="ARBA00023012"/>
    </source>
</evidence>
<keyword evidence="3" id="KW-0597">Phosphoprotein</keyword>
<keyword evidence="8" id="KW-0902">Two-component regulatory system</keyword>
<comment type="catalytic activity">
    <reaction evidence="1">
        <text>ATP + protein L-histidine = ADP + protein N-phospho-L-histidine.</text>
        <dbReference type="EC" id="2.7.13.3"/>
    </reaction>
</comment>
<dbReference type="InterPro" id="IPR050482">
    <property type="entry name" value="Sensor_HK_TwoCompSys"/>
</dbReference>
<dbReference type="Gene3D" id="1.20.5.1930">
    <property type="match status" value="1"/>
</dbReference>
<organism evidence="12 13">
    <name type="scientific">Rhodococcus artemisiae</name>
    <dbReference type="NCBI Taxonomy" id="714159"/>
    <lineage>
        <taxon>Bacteria</taxon>
        <taxon>Bacillati</taxon>
        <taxon>Actinomycetota</taxon>
        <taxon>Actinomycetes</taxon>
        <taxon>Mycobacteriales</taxon>
        <taxon>Nocardiaceae</taxon>
        <taxon>Rhodococcus</taxon>
    </lineage>
</organism>
<dbReference type="Pfam" id="PF07730">
    <property type="entry name" value="HisKA_3"/>
    <property type="match status" value="1"/>
</dbReference>
<keyword evidence="9" id="KW-0812">Transmembrane</keyword>
<evidence type="ECO:0000256" key="3">
    <source>
        <dbReference type="ARBA" id="ARBA00022553"/>
    </source>
</evidence>
<dbReference type="EMBL" id="JAUTXY010000001">
    <property type="protein sequence ID" value="MEE2056443.1"/>
    <property type="molecule type" value="Genomic_DNA"/>
</dbReference>
<dbReference type="RefSeq" id="WP_330131710.1">
    <property type="nucleotide sequence ID" value="NZ_JAUTXY010000001.1"/>
</dbReference>
<keyword evidence="13" id="KW-1185">Reference proteome</keyword>
<feature type="transmembrane region" description="Helical" evidence="9">
    <location>
        <begin position="6"/>
        <end position="28"/>
    </location>
</feature>
<dbReference type="Proteomes" id="UP001336020">
    <property type="component" value="Unassembled WGS sequence"/>
</dbReference>
<sequence>MSARFPYAVHAIGLEAWLLVLVALAEIIRQRRTARLARQERLAAAERSAVEERRRHASEERLEIARELHDVLAPSLSLIHVQSSVALALFDAHPEQARPALSTIKITSREAIDEVHALLASLRSGGEGVPTPAPRIADLDAVVDRARAAGVEVETQVRGVPVRLPNLIDVAATRIVQESLTNVARHAGGAPATVTVTYTAQRLLISVDNRFGTKVPPTLEEPGPSDVGGGNGIAGMRERARALGGTFSAGPRPDGGFRVRAAWPLPHEYEVAG</sequence>
<evidence type="ECO:0000256" key="4">
    <source>
        <dbReference type="ARBA" id="ARBA00022679"/>
    </source>
</evidence>
<keyword evidence="6 12" id="KW-0418">Kinase</keyword>
<evidence type="ECO:0000313" key="12">
    <source>
        <dbReference type="EMBL" id="MEE2056443.1"/>
    </source>
</evidence>
<gene>
    <name evidence="12" type="ORF">Q7514_02740</name>
</gene>
<reference evidence="12 13" key="1">
    <citation type="submission" date="2023-07" db="EMBL/GenBank/DDBJ databases">
        <authorList>
            <person name="Girao M."/>
            <person name="Carvalho M.F."/>
        </authorList>
    </citation>
    <scope>NUCLEOTIDE SEQUENCE [LARGE SCALE GENOMIC DNA]</scope>
    <source>
        <strain evidence="12 13">YIM65754</strain>
    </source>
</reference>
<keyword evidence="4 12" id="KW-0808">Transferase</keyword>
<keyword evidence="5" id="KW-0547">Nucleotide-binding</keyword>
<evidence type="ECO:0000256" key="2">
    <source>
        <dbReference type="ARBA" id="ARBA00012438"/>
    </source>
</evidence>
<evidence type="ECO:0000259" key="11">
    <source>
        <dbReference type="Pfam" id="PF07730"/>
    </source>
</evidence>
<dbReference type="GO" id="GO:0016301">
    <property type="term" value="F:kinase activity"/>
    <property type="evidence" value="ECO:0007669"/>
    <property type="project" value="UniProtKB-KW"/>
</dbReference>
<name>A0ABU7L4H5_9NOCA</name>